<reference evidence="2 3" key="1">
    <citation type="submission" date="2022-12" db="EMBL/GenBank/DDBJ databases">
        <title>Polyphasic characterization of Geotalea uranireducens NIT-SL11 newly isolated from a complex of sewage sludge and microbially reduced graphene oxide.</title>
        <authorList>
            <person name="Xie L."/>
            <person name="Yoshida N."/>
            <person name="Meng L."/>
        </authorList>
    </citation>
    <scope>NUCLEOTIDE SEQUENCE [LARGE SCALE GENOMIC DNA]</scope>
    <source>
        <strain evidence="2 3">NIT-SL11</strain>
    </source>
</reference>
<evidence type="ECO:0000313" key="3">
    <source>
        <dbReference type="Proteomes" id="UP001317705"/>
    </source>
</evidence>
<dbReference type="Gene3D" id="2.40.160.100">
    <property type="match status" value="1"/>
</dbReference>
<dbReference type="InterPro" id="IPR053728">
    <property type="entry name" value="Alginate_Permeability_Chnl"/>
</dbReference>
<dbReference type="Pfam" id="PF13372">
    <property type="entry name" value="Alginate_exp"/>
    <property type="match status" value="1"/>
</dbReference>
<proteinExistence type="predicted"/>
<accession>A0ABM8EIJ3</accession>
<sequence>MRLPPGLGAILGIALVILVCRPAHSPAATGATADAPPYALNRADEDYRYLRNPANRLDFWDPLKYLPLDGNGSWFLSIGGEARERYEYFNRPNWGQGAEDHGYFLQRYFLHGDLHLGDHARFFTQFQSSLEDGRRGGPRPAIDEDQLDVHQLFLDLAANLPGDSSLTLRSGRQELAYGSQRLISVREGPNVRQSFDGFRLIYRKGDIRIDGFAAKPALTNRHVFDDGPDNTRALWGAYAVLPCPPLAEAHLDLYYIGLFRRTAGFDQGTARETRHSAGARLWRTALPVDYNFEALYQWGSFGNGDIRAWTVASDTGYTLVSLPLRPRIGLRADIASGDEDPANPDLQTFNPLFPKGAYFSEAGLIGPANFIDLNPCLDLHLTDKATITFDWDFFWRESTRDGLYNNAVALVRSGETSNARYIGSMAQTQLFWNIDRHLSFVAIYGHFFAGRFLKEAGPGNDVDYLTTWLSYKF</sequence>
<organism evidence="2 3">
    <name type="scientific">Geotalea uraniireducens</name>
    <dbReference type="NCBI Taxonomy" id="351604"/>
    <lineage>
        <taxon>Bacteria</taxon>
        <taxon>Pseudomonadati</taxon>
        <taxon>Thermodesulfobacteriota</taxon>
        <taxon>Desulfuromonadia</taxon>
        <taxon>Geobacterales</taxon>
        <taxon>Geobacteraceae</taxon>
        <taxon>Geotalea</taxon>
    </lineage>
</organism>
<feature type="domain" description="Alginate export" evidence="1">
    <location>
        <begin position="76"/>
        <end position="458"/>
    </location>
</feature>
<dbReference type="RefSeq" id="WP_282002543.1">
    <property type="nucleotide sequence ID" value="NZ_AP027151.1"/>
</dbReference>
<evidence type="ECO:0000259" key="1">
    <source>
        <dbReference type="Pfam" id="PF13372"/>
    </source>
</evidence>
<dbReference type="Proteomes" id="UP001317705">
    <property type="component" value="Chromosome"/>
</dbReference>
<keyword evidence="3" id="KW-1185">Reference proteome</keyword>
<protein>
    <submittedName>
        <fullName evidence="2">Alginate export family protein</fullName>
    </submittedName>
</protein>
<evidence type="ECO:0000313" key="2">
    <source>
        <dbReference type="EMBL" id="BDV42225.1"/>
    </source>
</evidence>
<name>A0ABM8EIJ3_9BACT</name>
<gene>
    <name evidence="2" type="ORF">GURASL_11480</name>
</gene>
<dbReference type="EMBL" id="AP027151">
    <property type="protein sequence ID" value="BDV42225.1"/>
    <property type="molecule type" value="Genomic_DNA"/>
</dbReference>
<dbReference type="InterPro" id="IPR025388">
    <property type="entry name" value="Alginate_export_dom"/>
</dbReference>